<evidence type="ECO:0000313" key="2">
    <source>
        <dbReference type="EMBL" id="MFC6180025.1"/>
    </source>
</evidence>
<dbReference type="EMBL" id="JBHSSC010000005">
    <property type="protein sequence ID" value="MFC6180025.1"/>
    <property type="molecule type" value="Genomic_DNA"/>
</dbReference>
<reference evidence="3" key="1">
    <citation type="journal article" date="2019" name="Int. J. Syst. Evol. Microbiol.">
        <title>The Global Catalogue of Microorganisms (GCM) 10K type strain sequencing project: providing services to taxonomists for standard genome sequencing and annotation.</title>
        <authorList>
            <consortium name="The Broad Institute Genomics Platform"/>
            <consortium name="The Broad Institute Genome Sequencing Center for Infectious Disease"/>
            <person name="Wu L."/>
            <person name="Ma J."/>
        </authorList>
    </citation>
    <scope>NUCLEOTIDE SEQUENCE [LARGE SCALE GENOMIC DNA]</scope>
    <source>
        <strain evidence="3">CCM 8933</strain>
    </source>
</reference>
<dbReference type="InterPro" id="IPR054252">
    <property type="entry name" value="Pam3_gp18"/>
</dbReference>
<dbReference type="Pfam" id="PF22479">
    <property type="entry name" value="Pam3_gp18"/>
    <property type="match status" value="1"/>
</dbReference>
<evidence type="ECO:0000313" key="3">
    <source>
        <dbReference type="Proteomes" id="UP001596282"/>
    </source>
</evidence>
<feature type="domain" description="Cyanophage baseplate Pam3 plug gp18" evidence="1">
    <location>
        <begin position="5"/>
        <end position="105"/>
    </location>
</feature>
<dbReference type="RefSeq" id="WP_130843994.1">
    <property type="nucleotide sequence ID" value="NZ_BJDJ01000006.1"/>
</dbReference>
<keyword evidence="3" id="KW-1185">Reference proteome</keyword>
<organism evidence="2 3">
    <name type="scientific">Lactiplantibacillus daowaiensis</name>
    <dbReference type="NCBI Taxonomy" id="2559918"/>
    <lineage>
        <taxon>Bacteria</taxon>
        <taxon>Bacillati</taxon>
        <taxon>Bacillota</taxon>
        <taxon>Bacilli</taxon>
        <taxon>Lactobacillales</taxon>
        <taxon>Lactobacillaceae</taxon>
        <taxon>Lactiplantibacillus</taxon>
    </lineage>
</organism>
<sequence length="108" mass="11986">MSVHDTIEVDADDFPYTQSVDLSDGVFLFTFQWNETDQHFTVDVADAEGNDIRKGEVLILNQALWRGINDDALPTDTIIPMDESGNETQIDPGNLGDTVQLCIDDIVV</sequence>
<protein>
    <submittedName>
        <fullName evidence="2">Phage baseplate plug protein</fullName>
    </submittedName>
</protein>
<proteinExistence type="predicted"/>
<gene>
    <name evidence="2" type="ORF">ACFP5Y_02035</name>
</gene>
<accession>A0ABW1RWX1</accession>
<evidence type="ECO:0000259" key="1">
    <source>
        <dbReference type="Pfam" id="PF22479"/>
    </source>
</evidence>
<name>A0ABW1RWX1_9LACO</name>
<comment type="caution">
    <text evidence="2">The sequence shown here is derived from an EMBL/GenBank/DDBJ whole genome shotgun (WGS) entry which is preliminary data.</text>
</comment>
<dbReference type="Proteomes" id="UP001596282">
    <property type="component" value="Unassembled WGS sequence"/>
</dbReference>